<evidence type="ECO:0000313" key="3">
    <source>
        <dbReference type="EMBL" id="KAK7359251.1"/>
    </source>
</evidence>
<evidence type="ECO:0000259" key="2">
    <source>
        <dbReference type="Pfam" id="PF24938"/>
    </source>
</evidence>
<organism evidence="3 4">
    <name type="scientific">Canavalia gladiata</name>
    <name type="common">Sword bean</name>
    <name type="synonym">Dolichos gladiatus</name>
    <dbReference type="NCBI Taxonomy" id="3824"/>
    <lineage>
        <taxon>Eukaryota</taxon>
        <taxon>Viridiplantae</taxon>
        <taxon>Streptophyta</taxon>
        <taxon>Embryophyta</taxon>
        <taxon>Tracheophyta</taxon>
        <taxon>Spermatophyta</taxon>
        <taxon>Magnoliopsida</taxon>
        <taxon>eudicotyledons</taxon>
        <taxon>Gunneridae</taxon>
        <taxon>Pentapetalae</taxon>
        <taxon>rosids</taxon>
        <taxon>fabids</taxon>
        <taxon>Fabales</taxon>
        <taxon>Fabaceae</taxon>
        <taxon>Papilionoideae</taxon>
        <taxon>50 kb inversion clade</taxon>
        <taxon>NPAAA clade</taxon>
        <taxon>indigoferoid/millettioid clade</taxon>
        <taxon>Phaseoleae</taxon>
        <taxon>Canavalia</taxon>
    </lineage>
</organism>
<name>A0AAN9MRH2_CANGL</name>
<dbReference type="PANTHER" id="PTHR36330">
    <property type="entry name" value="LIPASE/LIPOOXYGENASE, PLAT/LH2 FAMILY PROTEIN"/>
    <property type="match status" value="1"/>
</dbReference>
<keyword evidence="4" id="KW-1185">Reference proteome</keyword>
<dbReference type="AlphaFoldDB" id="A0AAN9MRH2"/>
<keyword evidence="1" id="KW-1133">Transmembrane helix</keyword>
<feature type="transmembrane region" description="Helical" evidence="1">
    <location>
        <begin position="418"/>
        <end position="436"/>
    </location>
</feature>
<evidence type="ECO:0000256" key="1">
    <source>
        <dbReference type="SAM" id="Phobius"/>
    </source>
</evidence>
<keyword evidence="1" id="KW-0812">Transmembrane</keyword>
<sequence length="480" mass="52495">MRLPGVEPGSIAWKAIILTVGLQTQSMFCSFRRGYLFLFLSFFIIPNYSNFGSCLCNSSVCGWFGAMEGIPVRTMIPSTSVCHCQRKTFRQVSSSPTRKRNLRFAIRAKLSDTQFQDFRSYATPSKLLPASEVKVYTDTSVENISSSLKEDRSKSLFRVKLGTSNLYGSSISDLNAGILLCLIDEDGNSILKRIPASLMTDHSTESWDTTNIDMLRFQRGSVDEFVFEGPKIAKLEALWVSVESGQWRLGSVSLMVIGCEGQSSEPEDGVLKYTGFQYDFQIDDVLLGEGSDLSMLELRPSLVTAVEGVDPISLFSKGLNDSTLLSSPKITNEESMREYADLKFSLLFYDAVLTLFGTSVATLLAGENAGFPFLIGGIGGFLYLLLLQRSVDELPASELITSDKGRTNTLFGGLKAPIARVALTLGFGVFVARYGSGDLQLMLTPKDLILGMMGFLACKVSVVLAAFKPITPGPKSPSEM</sequence>
<dbReference type="InterPro" id="IPR056657">
    <property type="entry name" value="DUF7755"/>
</dbReference>
<feature type="transmembrane region" description="Helical" evidence="1">
    <location>
        <begin position="448"/>
        <end position="467"/>
    </location>
</feature>
<gene>
    <name evidence="3" type="ORF">VNO77_01204</name>
</gene>
<feature type="transmembrane region" description="Helical" evidence="1">
    <location>
        <begin position="371"/>
        <end position="387"/>
    </location>
</feature>
<protein>
    <recommendedName>
        <fullName evidence="2">DUF7755 domain-containing protein</fullName>
    </recommendedName>
</protein>
<reference evidence="3 4" key="1">
    <citation type="submission" date="2024-01" db="EMBL/GenBank/DDBJ databases">
        <title>The genomes of 5 underutilized Papilionoideae crops provide insights into root nodulation and disease resistanc.</title>
        <authorList>
            <person name="Jiang F."/>
        </authorList>
    </citation>
    <scope>NUCLEOTIDE SEQUENCE [LARGE SCALE GENOMIC DNA]</scope>
    <source>
        <strain evidence="3">LVBAO_FW01</strain>
        <tissue evidence="3">Leaves</tissue>
    </source>
</reference>
<accession>A0AAN9MRH2</accession>
<feature type="domain" description="DUF7755" evidence="2">
    <location>
        <begin position="155"/>
        <end position="304"/>
    </location>
</feature>
<dbReference type="PANTHER" id="PTHR36330:SF2">
    <property type="entry name" value="LIPASE_LIPOOXYGENASE, PLAT_LH2 FAMILY PROTEIN"/>
    <property type="match status" value="1"/>
</dbReference>
<keyword evidence="1" id="KW-0472">Membrane</keyword>
<proteinExistence type="predicted"/>
<dbReference type="Pfam" id="PF24938">
    <property type="entry name" value="DUF7755"/>
    <property type="match status" value="1"/>
</dbReference>
<dbReference type="Proteomes" id="UP001367508">
    <property type="component" value="Unassembled WGS sequence"/>
</dbReference>
<feature type="transmembrane region" description="Helical" evidence="1">
    <location>
        <begin position="346"/>
        <end position="365"/>
    </location>
</feature>
<comment type="caution">
    <text evidence="3">The sequence shown here is derived from an EMBL/GenBank/DDBJ whole genome shotgun (WGS) entry which is preliminary data.</text>
</comment>
<evidence type="ECO:0000313" key="4">
    <source>
        <dbReference type="Proteomes" id="UP001367508"/>
    </source>
</evidence>
<dbReference type="EMBL" id="JAYMYQ010000001">
    <property type="protein sequence ID" value="KAK7359251.1"/>
    <property type="molecule type" value="Genomic_DNA"/>
</dbReference>